<dbReference type="EMBL" id="CAJGYM010000032">
    <property type="protein sequence ID" value="CAD6193021.1"/>
    <property type="molecule type" value="Genomic_DNA"/>
</dbReference>
<name>A0A8S1HFB2_9PELO</name>
<accession>A0A8S1HFB2</accession>
<comment type="caution">
    <text evidence="1">The sequence shown here is derived from an EMBL/GenBank/DDBJ whole genome shotgun (WGS) entry which is preliminary data.</text>
</comment>
<proteinExistence type="predicted"/>
<dbReference type="AlphaFoldDB" id="A0A8S1HFB2"/>
<dbReference type="Proteomes" id="UP000835052">
    <property type="component" value="Unassembled WGS sequence"/>
</dbReference>
<evidence type="ECO:0000313" key="1">
    <source>
        <dbReference type="EMBL" id="CAD6193021.1"/>
    </source>
</evidence>
<sequence length="164" mass="18464">MVNNNNQISNYISLSPTTLRIDNGEQQQPNLQLQLHLLITHDPLIRPSPPPQFLSAGATAMKNKQWAVPTATVLSAGATAMKNNDYHTQSGQLLRIAMLLVLIREWTFRRSDARTSTAPKQRGNKIKLNKISLQGRGRRDGRYGLLQRHLLRRTGPIAQLQARK</sequence>
<evidence type="ECO:0000313" key="2">
    <source>
        <dbReference type="Proteomes" id="UP000835052"/>
    </source>
</evidence>
<organism evidence="1 2">
    <name type="scientific">Caenorhabditis auriculariae</name>
    <dbReference type="NCBI Taxonomy" id="2777116"/>
    <lineage>
        <taxon>Eukaryota</taxon>
        <taxon>Metazoa</taxon>
        <taxon>Ecdysozoa</taxon>
        <taxon>Nematoda</taxon>
        <taxon>Chromadorea</taxon>
        <taxon>Rhabditida</taxon>
        <taxon>Rhabditina</taxon>
        <taxon>Rhabditomorpha</taxon>
        <taxon>Rhabditoidea</taxon>
        <taxon>Rhabditidae</taxon>
        <taxon>Peloderinae</taxon>
        <taxon>Caenorhabditis</taxon>
    </lineage>
</organism>
<reference evidence="1" key="1">
    <citation type="submission" date="2020-10" db="EMBL/GenBank/DDBJ databases">
        <authorList>
            <person name="Kikuchi T."/>
        </authorList>
    </citation>
    <scope>NUCLEOTIDE SEQUENCE</scope>
    <source>
        <strain evidence="1">NKZ352</strain>
    </source>
</reference>
<protein>
    <submittedName>
        <fullName evidence="1">Uncharacterized protein</fullName>
    </submittedName>
</protein>
<keyword evidence="2" id="KW-1185">Reference proteome</keyword>
<gene>
    <name evidence="1" type="ORF">CAUJ_LOCUS8940</name>
</gene>